<evidence type="ECO:0000256" key="3">
    <source>
        <dbReference type="ARBA" id="ARBA00023004"/>
    </source>
</evidence>
<dbReference type="GO" id="GO:0046872">
    <property type="term" value="F:metal ion binding"/>
    <property type="evidence" value="ECO:0007669"/>
    <property type="project" value="UniProtKB-KW"/>
</dbReference>
<sequence>MGCELTKLASSNGGGSKGNNVPSLDACGPPPTDSRLPLTAKQKYTMVASWKGISRAMETTGIDMFIKLFEEHSDLLNMFAKFKELKTKEEQATSEELAEHANKVMTTLDEGIRGLDDLDTFFEFIHQVGASHRRIPGFKQEYFWRIEEPFLSAVENTLGDRYTQNVEGIYKLTIKFIIETLVTGFESSANNNDDVNNANLGTRSSTTTAATAKATASGSEDKKTS</sequence>
<dbReference type="GO" id="GO:0020037">
    <property type="term" value="F:heme binding"/>
    <property type="evidence" value="ECO:0007669"/>
    <property type="project" value="InterPro"/>
</dbReference>
<organism evidence="7">
    <name type="scientific">Culex pipiens</name>
    <name type="common">House mosquito</name>
    <dbReference type="NCBI Taxonomy" id="7175"/>
    <lineage>
        <taxon>Eukaryota</taxon>
        <taxon>Metazoa</taxon>
        <taxon>Ecdysozoa</taxon>
        <taxon>Arthropoda</taxon>
        <taxon>Hexapoda</taxon>
        <taxon>Insecta</taxon>
        <taxon>Pterygota</taxon>
        <taxon>Neoptera</taxon>
        <taxon>Endopterygota</taxon>
        <taxon>Diptera</taxon>
        <taxon>Nematocera</taxon>
        <taxon>Culicoidea</taxon>
        <taxon>Culicidae</taxon>
        <taxon>Culicinae</taxon>
        <taxon>Culicini</taxon>
        <taxon>Culex</taxon>
        <taxon>Culex</taxon>
    </lineage>
</organism>
<evidence type="ECO:0000256" key="4">
    <source>
        <dbReference type="RuleBase" id="RU000356"/>
    </source>
</evidence>
<dbReference type="GO" id="GO:0005344">
    <property type="term" value="F:oxygen carrier activity"/>
    <property type="evidence" value="ECO:0007669"/>
    <property type="project" value="UniProtKB-KW"/>
</dbReference>
<dbReference type="Pfam" id="PF00042">
    <property type="entry name" value="Globin"/>
    <property type="match status" value="1"/>
</dbReference>
<dbReference type="CDD" id="cd14766">
    <property type="entry name" value="CeGLB25-like"/>
    <property type="match status" value="1"/>
</dbReference>
<keyword evidence="3" id="KW-0408">Iron</keyword>
<accession>A0A8D8CQX2</accession>
<dbReference type="PROSITE" id="PS01033">
    <property type="entry name" value="GLOBIN"/>
    <property type="match status" value="1"/>
</dbReference>
<dbReference type="AlphaFoldDB" id="A0A8D8CQX2"/>
<comment type="similarity">
    <text evidence="4">Belongs to the globin family.</text>
</comment>
<keyword evidence="2" id="KW-0479">Metal-binding</keyword>
<evidence type="ECO:0000256" key="5">
    <source>
        <dbReference type="SAM" id="MobiDB-lite"/>
    </source>
</evidence>
<evidence type="ECO:0000256" key="1">
    <source>
        <dbReference type="ARBA" id="ARBA00022617"/>
    </source>
</evidence>
<evidence type="ECO:0000256" key="2">
    <source>
        <dbReference type="ARBA" id="ARBA00022723"/>
    </source>
</evidence>
<dbReference type="EMBL" id="HBUE01133403">
    <property type="protein sequence ID" value="CAG6497613.1"/>
    <property type="molecule type" value="Transcribed_RNA"/>
</dbReference>
<evidence type="ECO:0000259" key="6">
    <source>
        <dbReference type="PROSITE" id="PS01033"/>
    </source>
</evidence>
<dbReference type="PANTHER" id="PTHR46458:SF5">
    <property type="entry name" value="GLOBIN FAMILY PROFILE DOMAIN-CONTAINING PROTEIN"/>
    <property type="match status" value="1"/>
</dbReference>
<dbReference type="InterPro" id="IPR012292">
    <property type="entry name" value="Globin/Proto"/>
</dbReference>
<dbReference type="Gene3D" id="1.10.490.10">
    <property type="entry name" value="Globins"/>
    <property type="match status" value="1"/>
</dbReference>
<proteinExistence type="inferred from homology"/>
<name>A0A8D8CQX2_CULPI</name>
<dbReference type="EMBL" id="HBUE01201198">
    <property type="protein sequence ID" value="CAG6529906.1"/>
    <property type="molecule type" value="Transcribed_RNA"/>
</dbReference>
<dbReference type="InterPro" id="IPR050532">
    <property type="entry name" value="Globin-like_OT"/>
</dbReference>
<dbReference type="InterPro" id="IPR000971">
    <property type="entry name" value="Globin"/>
</dbReference>
<feature type="region of interest" description="Disordered" evidence="5">
    <location>
        <begin position="188"/>
        <end position="225"/>
    </location>
</feature>
<keyword evidence="1 4" id="KW-0349">Heme</keyword>
<feature type="region of interest" description="Disordered" evidence="5">
    <location>
        <begin position="1"/>
        <end position="37"/>
    </location>
</feature>
<dbReference type="GO" id="GO:0019825">
    <property type="term" value="F:oxygen binding"/>
    <property type="evidence" value="ECO:0007669"/>
    <property type="project" value="InterPro"/>
</dbReference>
<keyword evidence="4" id="KW-0813">Transport</keyword>
<feature type="domain" description="Globin" evidence="6">
    <location>
        <begin position="37"/>
        <end position="186"/>
    </location>
</feature>
<evidence type="ECO:0000313" key="7">
    <source>
        <dbReference type="EMBL" id="CAG6497613.1"/>
    </source>
</evidence>
<dbReference type="PANTHER" id="PTHR46458">
    <property type="entry name" value="BLR2807 PROTEIN"/>
    <property type="match status" value="1"/>
</dbReference>
<dbReference type="SUPFAM" id="SSF46458">
    <property type="entry name" value="Globin-like"/>
    <property type="match status" value="1"/>
</dbReference>
<feature type="compositionally biased region" description="Low complexity" evidence="5">
    <location>
        <begin position="189"/>
        <end position="217"/>
    </location>
</feature>
<protein>
    <submittedName>
        <fullName evidence="7">Neuroglobin</fullName>
    </submittedName>
</protein>
<dbReference type="EMBL" id="HBUE01307358">
    <property type="protein sequence ID" value="CAG6581702.1"/>
    <property type="molecule type" value="Transcribed_RNA"/>
</dbReference>
<keyword evidence="4" id="KW-0561">Oxygen transport</keyword>
<dbReference type="InterPro" id="IPR009050">
    <property type="entry name" value="Globin-like_sf"/>
</dbReference>
<reference evidence="7" key="1">
    <citation type="submission" date="2021-05" db="EMBL/GenBank/DDBJ databases">
        <authorList>
            <person name="Alioto T."/>
            <person name="Alioto T."/>
            <person name="Gomez Garrido J."/>
        </authorList>
    </citation>
    <scope>NUCLEOTIDE SEQUENCE</scope>
</reference>